<feature type="repeat" description="WD" evidence="10">
    <location>
        <begin position="844"/>
        <end position="879"/>
    </location>
</feature>
<evidence type="ECO:0000259" key="13">
    <source>
        <dbReference type="Pfam" id="PF23609"/>
    </source>
</evidence>
<keyword evidence="8 11" id="KW-0472">Membrane</keyword>
<feature type="transmembrane region" description="Helical" evidence="11">
    <location>
        <begin position="77"/>
        <end position="100"/>
    </location>
</feature>
<evidence type="ECO:0000313" key="14">
    <source>
        <dbReference type="EMBL" id="EUB58652.1"/>
    </source>
</evidence>
<dbReference type="SMART" id="SM00320">
    <property type="entry name" value="WD40"/>
    <property type="match status" value="7"/>
</dbReference>
<feature type="repeat" description="WD" evidence="10">
    <location>
        <begin position="674"/>
        <end position="720"/>
    </location>
</feature>
<keyword evidence="7 11" id="KW-1133">Transmembrane helix</keyword>
<dbReference type="InterPro" id="IPR020472">
    <property type="entry name" value="WD40_PAC1"/>
</dbReference>
<feature type="repeat" description="WD" evidence="10">
    <location>
        <begin position="888"/>
        <end position="923"/>
    </location>
</feature>
<dbReference type="SUPFAM" id="SSF52540">
    <property type="entry name" value="P-loop containing nucleoside triphosphate hydrolases"/>
    <property type="match status" value="1"/>
</dbReference>
<evidence type="ECO:0000256" key="7">
    <source>
        <dbReference type="ARBA" id="ARBA00022989"/>
    </source>
</evidence>
<feature type="transmembrane region" description="Helical" evidence="11">
    <location>
        <begin position="439"/>
        <end position="465"/>
    </location>
</feature>
<dbReference type="Proteomes" id="UP000019149">
    <property type="component" value="Unassembled WGS sequence"/>
</dbReference>
<dbReference type="InterPro" id="IPR013641">
    <property type="entry name" value="KTI12/PSTK"/>
</dbReference>
<feature type="domain" description="NLE" evidence="12">
    <location>
        <begin position="491"/>
        <end position="554"/>
    </location>
</feature>
<evidence type="ECO:0000256" key="5">
    <source>
        <dbReference type="ARBA" id="ARBA00022741"/>
    </source>
</evidence>
<evidence type="ECO:0000256" key="2">
    <source>
        <dbReference type="ARBA" id="ARBA00022574"/>
    </source>
</evidence>
<dbReference type="InterPro" id="IPR001680">
    <property type="entry name" value="WD40_rpt"/>
</dbReference>
<dbReference type="InterPro" id="IPR036259">
    <property type="entry name" value="MFS_trans_sf"/>
</dbReference>
<evidence type="ECO:0000259" key="12">
    <source>
        <dbReference type="Pfam" id="PF08154"/>
    </source>
</evidence>
<feature type="transmembrane region" description="Helical" evidence="11">
    <location>
        <begin position="351"/>
        <end position="370"/>
    </location>
</feature>
<dbReference type="STRING" id="6210.W6UKN9"/>
<dbReference type="Pfam" id="PF00400">
    <property type="entry name" value="WD40"/>
    <property type="match status" value="1"/>
</dbReference>
<dbReference type="KEGG" id="egl:EGR_06438"/>
<dbReference type="InterPro" id="IPR059104">
    <property type="entry name" value="Beta-prop_EIPR1-like"/>
</dbReference>
<reference evidence="14 15" key="1">
    <citation type="journal article" date="2013" name="Nat. Genet.">
        <title>The genome of the hydatid tapeworm Echinococcus granulosus.</title>
        <authorList>
            <person name="Zheng H."/>
            <person name="Zhang W."/>
            <person name="Zhang L."/>
            <person name="Zhang Z."/>
            <person name="Li J."/>
            <person name="Lu G."/>
            <person name="Zhu Y."/>
            <person name="Wang Y."/>
            <person name="Huang Y."/>
            <person name="Liu J."/>
            <person name="Kang H."/>
            <person name="Chen J."/>
            <person name="Wang L."/>
            <person name="Chen A."/>
            <person name="Yu S."/>
            <person name="Gao Z."/>
            <person name="Jin L."/>
            <person name="Gu W."/>
            <person name="Wang Z."/>
            <person name="Zhao L."/>
            <person name="Shi B."/>
            <person name="Wen H."/>
            <person name="Lin R."/>
            <person name="Jones M.K."/>
            <person name="Brejova B."/>
            <person name="Vinar T."/>
            <person name="Zhao G."/>
            <person name="McManus D.P."/>
            <person name="Chen Z."/>
            <person name="Zhou Y."/>
            <person name="Wang S."/>
        </authorList>
    </citation>
    <scope>NUCLEOTIDE SEQUENCE [LARGE SCALE GENOMIC DNA]</scope>
</reference>
<evidence type="ECO:0000313" key="15">
    <source>
        <dbReference type="Proteomes" id="UP000019149"/>
    </source>
</evidence>
<keyword evidence="5" id="KW-0547">Nucleotide-binding</keyword>
<proteinExistence type="predicted"/>
<dbReference type="GeneID" id="36342153"/>
<feature type="transmembrane region" description="Helical" evidence="11">
    <location>
        <begin position="170"/>
        <end position="192"/>
    </location>
</feature>
<feature type="domain" description="EIPR1-like beta-propeller" evidence="13">
    <location>
        <begin position="656"/>
        <end position="923"/>
    </location>
</feature>
<dbReference type="PANTHER" id="PTHR23121:SF9">
    <property type="entry name" value="SODIUM-DEPENDENT GLUCOSE TRANSPORTER 1"/>
    <property type="match status" value="1"/>
</dbReference>
<evidence type="ECO:0000256" key="10">
    <source>
        <dbReference type="PROSITE-ProRule" id="PRU00221"/>
    </source>
</evidence>
<comment type="caution">
    <text evidence="14">The sequence shown here is derived from an EMBL/GenBank/DDBJ whole genome shotgun (WGS) entry which is preliminary data.</text>
</comment>
<name>W6UKN9_ECHGR</name>
<evidence type="ECO:0000256" key="4">
    <source>
        <dbReference type="ARBA" id="ARBA00022737"/>
    </source>
</evidence>
<dbReference type="PRINTS" id="PR00320">
    <property type="entry name" value="GPROTEINBRPT"/>
</dbReference>
<organism evidence="14 15">
    <name type="scientific">Echinococcus granulosus</name>
    <name type="common">Hydatid tapeworm</name>
    <dbReference type="NCBI Taxonomy" id="6210"/>
    <lineage>
        <taxon>Eukaryota</taxon>
        <taxon>Metazoa</taxon>
        <taxon>Spiralia</taxon>
        <taxon>Lophotrochozoa</taxon>
        <taxon>Platyhelminthes</taxon>
        <taxon>Cestoda</taxon>
        <taxon>Eucestoda</taxon>
        <taxon>Cyclophyllidea</taxon>
        <taxon>Taeniidae</taxon>
        <taxon>Echinococcus</taxon>
        <taxon>Echinococcus granulosus group</taxon>
    </lineage>
</organism>
<dbReference type="EMBL" id="APAU02000057">
    <property type="protein sequence ID" value="EUB58652.1"/>
    <property type="molecule type" value="Genomic_DNA"/>
</dbReference>
<dbReference type="RefSeq" id="XP_024349848.1">
    <property type="nucleotide sequence ID" value="XM_024495687.1"/>
</dbReference>
<dbReference type="Pfam" id="PF08433">
    <property type="entry name" value="KTI12"/>
    <property type="match status" value="1"/>
</dbReference>
<keyword evidence="2 10" id="KW-0853">WD repeat</keyword>
<sequence>MCFRSVSCFIFDRLDMEQEADRNNQGFSFYNRKADFGCRVIKTVALFLCWCCLGLYAEVLGPSLQTYIDVTNSNTEQIGTCLSMRELGMFFGSLVGAFLADRFVRWRHFVVAGGLVLGAVTIGAVPWCTTVASLSATLFFSGCAHGTMTASGNPLLNSIWLEKSGGPFNFMHSGYGVGASVAPGLLASFTFAQEKVFANGTVVKNRIISLTTPYFIVGGLCCGCACLFCCFSFCQPSKEETTEATISKGEDSCSAEEFEDVKVGVKKFALLQALAAQARVLLYVTVPIFLLYAALVGNERVFSKYLFVFANEGPAHLPESDCFLLNSVYWIVFALARVVTVPVSLIVPLPILFAIQLVGAWAMALGFYLAPSNRTVYLAFTVCFGLFKSPLFPTGLGVVSMASPVSGVITFFVNLGSSVGASALQAVGGMVLNRQGRQAFPLLVMISALVLIFFGVGLIVTTYLYRKRHRPNSEPKPESADLTNRQMDLHVQVSFRTRDDRYSVPSHPISIPRSSNTDDLRNVLRELLKGRADSVSFDFLLRNEFIEGTLDEFLLKKQITLASFEVIEIEFTVRQDAPEALSKIAHEDFISCVRRRENCIITGSYDGTVQLRDVKGTEPIFTLTLEEQIKTAEWIKKGTVDSDDSIFATGGFGQFVRLWAWNIAKTYVECVAVCRGHKETIMSLASSSTISGCNADLFASSSYDSTIKVWSANTDKTDLVMETGGISHKRKSEDKIPVRIPRVTLAGHRNMVSRVSWYLEGVTSTTVPKLISCSWDQSIRLWDVDTGSGSQTAASKCGEVRCIMVGSALHDLSVASQGILVAASDNKVRIYDLRAKDALAQIGFQGHDGWLTSVAWAPHRADQFVTGSVDKIVKLWDTRRTSAPLFDLMGHQDIVTAVDWAPPDKDGQHYILSASADGTAKVYTAGSVMPLLLLCGYPCSGKSLVATRLAGLLRGQDPDCVVEVISEETIARAISANISGEQDPRVAIFANVSLEKQLRSQIKSQTDRILSGKKGSSALCVLVDANNYIKGYRYEMYCVAKATRQQQAIVYCTTPEAMCRANNAQTARYPEEIFTDLVNRFERPNGTSRWDNPLYEICLPKADGPFDPGEEFKQLVEDLASRVIRDLLQSNVEVKPNQSTVPSKSAAADYIQTVERATNKVISLILTAQSRGDEKVALPNQEDVVLQLADQETWTPAILAKAKRHFFAFVRSGLGAGADTRVTRRTSEDEISALFVRFLGTEAQQLASLT</sequence>
<evidence type="ECO:0000256" key="1">
    <source>
        <dbReference type="ARBA" id="ARBA00004604"/>
    </source>
</evidence>
<evidence type="ECO:0000256" key="3">
    <source>
        <dbReference type="ARBA" id="ARBA00022692"/>
    </source>
</evidence>
<dbReference type="PROSITE" id="PS50294">
    <property type="entry name" value="WD_REPEATS_REGION"/>
    <property type="match status" value="1"/>
</dbReference>
<dbReference type="InterPro" id="IPR036322">
    <property type="entry name" value="WD40_repeat_dom_sf"/>
</dbReference>
<feature type="transmembrane region" description="Helical" evidence="11">
    <location>
        <begin position="377"/>
        <end position="402"/>
    </location>
</feature>
<gene>
    <name evidence="14" type="ORF">EGR_06438</name>
</gene>
<evidence type="ECO:0000256" key="11">
    <source>
        <dbReference type="SAM" id="Phobius"/>
    </source>
</evidence>
<accession>W6UKN9</accession>
<feature type="transmembrane region" description="Helical" evidence="11">
    <location>
        <begin position="40"/>
        <end position="57"/>
    </location>
</feature>
<keyword evidence="15" id="KW-1185">Reference proteome</keyword>
<comment type="subcellular location">
    <subcellularLocation>
        <location evidence="1">Nucleus</location>
        <location evidence="1">Nucleolus</location>
    </subcellularLocation>
</comment>
<evidence type="ECO:0000256" key="9">
    <source>
        <dbReference type="ARBA" id="ARBA00023242"/>
    </source>
</evidence>
<dbReference type="OrthoDB" id="9972657at2759"/>
<dbReference type="Gene3D" id="2.130.10.10">
    <property type="entry name" value="YVTN repeat-like/Quinoprotein amine dehydrogenase"/>
    <property type="match status" value="2"/>
</dbReference>
<dbReference type="PROSITE" id="PS00678">
    <property type="entry name" value="WD_REPEATS_1"/>
    <property type="match status" value="1"/>
</dbReference>
<dbReference type="InterPro" id="IPR012972">
    <property type="entry name" value="NLE"/>
</dbReference>
<dbReference type="InterPro" id="IPR015943">
    <property type="entry name" value="WD40/YVTN_repeat-like_dom_sf"/>
</dbReference>
<evidence type="ECO:0000256" key="8">
    <source>
        <dbReference type="ARBA" id="ARBA00023136"/>
    </source>
</evidence>
<feature type="transmembrane region" description="Helical" evidence="11">
    <location>
        <begin position="323"/>
        <end position="345"/>
    </location>
</feature>
<protein>
    <submittedName>
        <fullName evidence="14">Ribosome biogenesis protein WDR12</fullName>
    </submittedName>
</protein>
<feature type="repeat" description="WD" evidence="10">
    <location>
        <begin position="745"/>
        <end position="792"/>
    </location>
</feature>
<dbReference type="SUPFAM" id="SSF50978">
    <property type="entry name" value="WD40 repeat-like"/>
    <property type="match status" value="1"/>
</dbReference>
<feature type="transmembrane region" description="Helical" evidence="11">
    <location>
        <begin position="213"/>
        <end position="234"/>
    </location>
</feature>
<dbReference type="PROSITE" id="PS50082">
    <property type="entry name" value="WD_REPEATS_2"/>
    <property type="match status" value="4"/>
</dbReference>
<dbReference type="AlphaFoldDB" id="W6UKN9"/>
<keyword evidence="3 11" id="KW-0812">Transmembrane</keyword>
<dbReference type="SUPFAM" id="SSF103473">
    <property type="entry name" value="MFS general substrate transporter"/>
    <property type="match status" value="1"/>
</dbReference>
<feature type="transmembrane region" description="Helical" evidence="11">
    <location>
        <begin position="109"/>
        <end position="132"/>
    </location>
</feature>
<dbReference type="Pfam" id="PF08154">
    <property type="entry name" value="NLE"/>
    <property type="match status" value="1"/>
</dbReference>
<evidence type="ECO:0000256" key="6">
    <source>
        <dbReference type="ARBA" id="ARBA00022840"/>
    </source>
</evidence>
<keyword evidence="6" id="KW-0067">ATP-binding</keyword>
<dbReference type="Pfam" id="PF23609">
    <property type="entry name" value="Beta-prop_EIPR1"/>
    <property type="match status" value="1"/>
</dbReference>
<feature type="transmembrane region" description="Helical" evidence="11">
    <location>
        <begin position="408"/>
        <end position="432"/>
    </location>
</feature>
<feature type="transmembrane region" description="Helical" evidence="11">
    <location>
        <begin position="280"/>
        <end position="302"/>
    </location>
</feature>
<dbReference type="InterPro" id="IPR027417">
    <property type="entry name" value="P-loop_NTPase"/>
</dbReference>
<dbReference type="InterPro" id="IPR019775">
    <property type="entry name" value="WD40_repeat_CS"/>
</dbReference>
<dbReference type="PANTHER" id="PTHR23121">
    <property type="entry name" value="SODIUM-DEPENDENT GLUCOSE TRANSPORTER 1"/>
    <property type="match status" value="1"/>
</dbReference>
<dbReference type="Gene3D" id="1.20.1250.20">
    <property type="entry name" value="MFS general substrate transporter like domains"/>
    <property type="match status" value="2"/>
</dbReference>
<dbReference type="GO" id="GO:0005524">
    <property type="term" value="F:ATP binding"/>
    <property type="evidence" value="ECO:0007669"/>
    <property type="project" value="UniProtKB-KW"/>
</dbReference>
<dbReference type="GO" id="GO:0005730">
    <property type="term" value="C:nucleolus"/>
    <property type="evidence" value="ECO:0007669"/>
    <property type="project" value="UniProtKB-SubCell"/>
</dbReference>
<keyword evidence="4" id="KW-0677">Repeat</keyword>
<keyword evidence="9" id="KW-0539">Nucleus</keyword>
<dbReference type="Gene3D" id="3.40.50.300">
    <property type="entry name" value="P-loop containing nucleotide triphosphate hydrolases"/>
    <property type="match status" value="1"/>
</dbReference>
<dbReference type="CDD" id="cd00200">
    <property type="entry name" value="WD40"/>
    <property type="match status" value="1"/>
</dbReference>
<dbReference type="CTD" id="36342153"/>